<dbReference type="OrthoDB" id="7580202at2"/>
<evidence type="ECO:0000256" key="1">
    <source>
        <dbReference type="SAM" id="Phobius"/>
    </source>
</evidence>
<organism evidence="2 3">
    <name type="scientific">Sphingomonas psychrotolerans</name>
    <dbReference type="NCBI Taxonomy" id="1327635"/>
    <lineage>
        <taxon>Bacteria</taxon>
        <taxon>Pseudomonadati</taxon>
        <taxon>Pseudomonadota</taxon>
        <taxon>Alphaproteobacteria</taxon>
        <taxon>Sphingomonadales</taxon>
        <taxon>Sphingomonadaceae</taxon>
        <taxon>Sphingomonas</taxon>
    </lineage>
</organism>
<proteinExistence type="predicted"/>
<keyword evidence="1" id="KW-0472">Membrane</keyword>
<name>A0A2K8MKZ8_9SPHN</name>
<protein>
    <submittedName>
        <fullName evidence="2">Uncharacterized protein</fullName>
    </submittedName>
</protein>
<dbReference type="EMBL" id="CP024923">
    <property type="protein sequence ID" value="ATY34543.1"/>
    <property type="molecule type" value="Genomic_DNA"/>
</dbReference>
<gene>
    <name evidence="2" type="ORF">CVN68_09950</name>
</gene>
<evidence type="ECO:0000313" key="3">
    <source>
        <dbReference type="Proteomes" id="UP000229081"/>
    </source>
</evidence>
<sequence length="75" mass="8006">MRVVIEVAHILIGLVAAVLIAWAAAWSYPRATDDIWLVAFACMAAVVLMGIGPVRRAYAPDRAKLDPESGDTVNG</sequence>
<feature type="transmembrane region" description="Helical" evidence="1">
    <location>
        <begin position="35"/>
        <end position="54"/>
    </location>
</feature>
<keyword evidence="1" id="KW-0812">Transmembrane</keyword>
<keyword evidence="1" id="KW-1133">Transmembrane helix</keyword>
<dbReference type="KEGG" id="sphc:CVN68_09950"/>
<reference evidence="2 3" key="1">
    <citation type="submission" date="2017-11" db="EMBL/GenBank/DDBJ databases">
        <title>Complete genome sequence of Sphingomonas sp. Strain Cra20, a psychrotolerant potential plant growth promoting rhizobacteria.</title>
        <authorList>
            <person name="Luo Y."/>
        </authorList>
    </citation>
    <scope>NUCLEOTIDE SEQUENCE [LARGE SCALE GENOMIC DNA]</scope>
    <source>
        <strain evidence="2 3">Cra20</strain>
    </source>
</reference>
<feature type="transmembrane region" description="Helical" evidence="1">
    <location>
        <begin position="7"/>
        <end position="29"/>
    </location>
</feature>
<dbReference type="Proteomes" id="UP000229081">
    <property type="component" value="Chromosome"/>
</dbReference>
<accession>A0A2K8MKZ8</accession>
<evidence type="ECO:0000313" key="2">
    <source>
        <dbReference type="EMBL" id="ATY34543.1"/>
    </source>
</evidence>
<dbReference type="AlphaFoldDB" id="A0A2K8MKZ8"/>
<keyword evidence="3" id="KW-1185">Reference proteome</keyword>